<dbReference type="EMBL" id="JARQZJ010000072">
    <property type="protein sequence ID" value="KAK9882063.1"/>
    <property type="molecule type" value="Genomic_DNA"/>
</dbReference>
<sequence length="259" mass="29970">MFGTAVWMLVYRRRTEKEEKELFLQHNCLDVRGADILTFDYTNPSKHVKLSDLYLGVLAQQSVLALKSDKNLQENELDHLFISCKKFYVQLVTEIKKRFIFSDPIFDIVSIVDPKVAQEYRVKSLTPILSRFPFLKTHVYSQELDNEWRQHALLDYTTHNIDVNSPADVYWGKVFSLKNNMNIQIFSYLKIVIGILIVLPFANASVERVFSSLNLIKSDQRNKLETGTLRSILHTKDGVLSNGGILKFEPTKEMYSNSI</sequence>
<evidence type="ECO:0008006" key="3">
    <source>
        <dbReference type="Google" id="ProtNLM"/>
    </source>
</evidence>
<proteinExistence type="predicted"/>
<comment type="caution">
    <text evidence="1">The sequence shown here is derived from an EMBL/GenBank/DDBJ whole genome shotgun (WGS) entry which is preliminary data.</text>
</comment>
<organism evidence="1 2">
    <name type="scientific">Henosepilachna vigintioctopunctata</name>
    <dbReference type="NCBI Taxonomy" id="420089"/>
    <lineage>
        <taxon>Eukaryota</taxon>
        <taxon>Metazoa</taxon>
        <taxon>Ecdysozoa</taxon>
        <taxon>Arthropoda</taxon>
        <taxon>Hexapoda</taxon>
        <taxon>Insecta</taxon>
        <taxon>Pterygota</taxon>
        <taxon>Neoptera</taxon>
        <taxon>Endopterygota</taxon>
        <taxon>Coleoptera</taxon>
        <taxon>Polyphaga</taxon>
        <taxon>Cucujiformia</taxon>
        <taxon>Coccinelloidea</taxon>
        <taxon>Coccinellidae</taxon>
        <taxon>Epilachninae</taxon>
        <taxon>Epilachnini</taxon>
        <taxon>Henosepilachna</taxon>
    </lineage>
</organism>
<keyword evidence="2" id="KW-1185">Reference proteome</keyword>
<reference evidence="1 2" key="1">
    <citation type="submission" date="2023-03" db="EMBL/GenBank/DDBJ databases">
        <title>Genome insight into feeding habits of ladybird beetles.</title>
        <authorList>
            <person name="Li H.-S."/>
            <person name="Huang Y.-H."/>
            <person name="Pang H."/>
        </authorList>
    </citation>
    <scope>NUCLEOTIDE SEQUENCE [LARGE SCALE GENOMIC DNA]</scope>
    <source>
        <strain evidence="1">SYSU_2023b</strain>
        <tissue evidence="1">Whole body</tissue>
    </source>
</reference>
<protein>
    <recommendedName>
        <fullName evidence="3">HAT C-terminal dimerisation domain-containing protein</fullName>
    </recommendedName>
</protein>
<evidence type="ECO:0000313" key="2">
    <source>
        <dbReference type="Proteomes" id="UP001431783"/>
    </source>
</evidence>
<gene>
    <name evidence="1" type="ORF">WA026_018913</name>
</gene>
<evidence type="ECO:0000313" key="1">
    <source>
        <dbReference type="EMBL" id="KAK9882063.1"/>
    </source>
</evidence>
<dbReference type="AlphaFoldDB" id="A0AAW1UNG3"/>
<dbReference type="Proteomes" id="UP001431783">
    <property type="component" value="Unassembled WGS sequence"/>
</dbReference>
<accession>A0AAW1UNG3</accession>
<name>A0AAW1UNG3_9CUCU</name>